<name>A0ABS3T137_9FLAO</name>
<protein>
    <recommendedName>
        <fullName evidence="3">Lipoprotein</fullName>
    </recommendedName>
</protein>
<dbReference type="Proteomes" id="UP000676776">
    <property type="component" value="Unassembled WGS sequence"/>
</dbReference>
<proteinExistence type="predicted"/>
<evidence type="ECO:0000313" key="2">
    <source>
        <dbReference type="Proteomes" id="UP000676776"/>
    </source>
</evidence>
<reference evidence="1 2" key="1">
    <citation type="submission" date="2021-03" db="EMBL/GenBank/DDBJ databases">
        <title>Winogradskyella sp. nov., isolated from costal sediment.</title>
        <authorList>
            <person name="Gao C."/>
        </authorList>
    </citation>
    <scope>NUCLEOTIDE SEQUENCE [LARGE SCALE GENOMIC DNA]</scope>
    <source>
        <strain evidence="1 2">DF17</strain>
    </source>
</reference>
<dbReference type="RefSeq" id="WP_208153625.1">
    <property type="nucleotide sequence ID" value="NZ_JAGEVF010000004.1"/>
</dbReference>
<dbReference type="PROSITE" id="PS51257">
    <property type="entry name" value="PROKAR_LIPOPROTEIN"/>
    <property type="match status" value="1"/>
</dbReference>
<evidence type="ECO:0000313" key="1">
    <source>
        <dbReference type="EMBL" id="MBO3116452.1"/>
    </source>
</evidence>
<gene>
    <name evidence="1" type="ORF">J4050_06820</name>
</gene>
<accession>A0ABS3T137</accession>
<dbReference type="EMBL" id="JAGEVF010000004">
    <property type="protein sequence ID" value="MBO3116452.1"/>
    <property type="molecule type" value="Genomic_DNA"/>
</dbReference>
<keyword evidence="2" id="KW-1185">Reference proteome</keyword>
<comment type="caution">
    <text evidence="1">The sequence shown here is derived from an EMBL/GenBank/DDBJ whole genome shotgun (WGS) entry which is preliminary data.</text>
</comment>
<sequence>MKAKHFILILSLVLFSSCIVKSLKPFYLKEHIKFNKNLVGNWTTGKSSTWEIVSFKEAWKKENKDNSEISEEEKKAYKTYKDSYFITYTSSEKEAMFIAMPFMVGEHLFLDFTPFEYQSEDLNSLAAQHLLKTHSAAFVDFQDDGSVKLRWLDESVVSKLIDENKIRIKHEITGIDEDFVLTATSEELYRFLEKFMTPSIENKWDKDSTKTLKPVNAQP</sequence>
<organism evidence="1 2">
    <name type="scientific">Winogradskyella pelagia</name>
    <dbReference type="NCBI Taxonomy" id="2819984"/>
    <lineage>
        <taxon>Bacteria</taxon>
        <taxon>Pseudomonadati</taxon>
        <taxon>Bacteroidota</taxon>
        <taxon>Flavobacteriia</taxon>
        <taxon>Flavobacteriales</taxon>
        <taxon>Flavobacteriaceae</taxon>
        <taxon>Winogradskyella</taxon>
    </lineage>
</organism>
<evidence type="ECO:0008006" key="3">
    <source>
        <dbReference type="Google" id="ProtNLM"/>
    </source>
</evidence>